<protein>
    <submittedName>
        <fullName evidence="1">Uncharacterized protein</fullName>
    </submittedName>
</protein>
<dbReference type="AlphaFoldDB" id="A0AA41Z3P7"/>
<reference evidence="1" key="1">
    <citation type="submission" date="2022-05" db="EMBL/GenBank/DDBJ databases">
        <authorList>
            <person name="Pankratov T."/>
        </authorList>
    </citation>
    <scope>NUCLEOTIDE SEQUENCE</scope>
    <source>
        <strain evidence="1">BP6-180914</strain>
    </source>
</reference>
<dbReference type="EMBL" id="JAMOIM010000006">
    <property type="protein sequence ID" value="MCW6508697.1"/>
    <property type="molecule type" value="Genomic_DNA"/>
</dbReference>
<gene>
    <name evidence="1" type="ORF">M8523_11780</name>
</gene>
<name>A0AA41Z3P7_9HYPH</name>
<keyword evidence="2" id="KW-1185">Reference proteome</keyword>
<organism evidence="1 2">
    <name type="scientific">Lichenifustis flavocetrariae</name>
    <dbReference type="NCBI Taxonomy" id="2949735"/>
    <lineage>
        <taxon>Bacteria</taxon>
        <taxon>Pseudomonadati</taxon>
        <taxon>Pseudomonadota</taxon>
        <taxon>Alphaproteobacteria</taxon>
        <taxon>Hyphomicrobiales</taxon>
        <taxon>Lichenihabitantaceae</taxon>
        <taxon>Lichenifustis</taxon>
    </lineage>
</organism>
<comment type="caution">
    <text evidence="1">The sequence shown here is derived from an EMBL/GenBank/DDBJ whole genome shotgun (WGS) entry which is preliminary data.</text>
</comment>
<accession>A0AA41Z3P7</accession>
<evidence type="ECO:0000313" key="2">
    <source>
        <dbReference type="Proteomes" id="UP001165667"/>
    </source>
</evidence>
<sequence>MTDTYEDAEPDETVFVSGVGNMSLRSAVRRYLEAREHGLLVSLFRDAGKMPSVFDAVDVERLSKLKRFRVLAG</sequence>
<dbReference type="RefSeq" id="WP_282585063.1">
    <property type="nucleotide sequence ID" value="NZ_JAMOIM010000006.1"/>
</dbReference>
<evidence type="ECO:0000313" key="1">
    <source>
        <dbReference type="EMBL" id="MCW6508697.1"/>
    </source>
</evidence>
<dbReference type="Proteomes" id="UP001165667">
    <property type="component" value="Unassembled WGS sequence"/>
</dbReference>
<proteinExistence type="predicted"/>